<proteinExistence type="predicted"/>
<reference evidence="1" key="1">
    <citation type="journal article" date="2014" name="Front. Microbiol.">
        <title>High frequency of phylogenetically diverse reductive dehalogenase-homologous genes in deep subseafloor sedimentary metagenomes.</title>
        <authorList>
            <person name="Kawai M."/>
            <person name="Futagami T."/>
            <person name="Toyoda A."/>
            <person name="Takaki Y."/>
            <person name="Nishi S."/>
            <person name="Hori S."/>
            <person name="Arai W."/>
            <person name="Tsubouchi T."/>
            <person name="Morono Y."/>
            <person name="Uchiyama I."/>
            <person name="Ito T."/>
            <person name="Fujiyama A."/>
            <person name="Inagaki F."/>
            <person name="Takami H."/>
        </authorList>
    </citation>
    <scope>NUCLEOTIDE SEQUENCE</scope>
    <source>
        <strain evidence="1">Expedition CK06-06</strain>
    </source>
</reference>
<gene>
    <name evidence="1" type="ORF">S01H4_37568</name>
</gene>
<organism evidence="1">
    <name type="scientific">marine sediment metagenome</name>
    <dbReference type="NCBI Taxonomy" id="412755"/>
    <lineage>
        <taxon>unclassified sequences</taxon>
        <taxon>metagenomes</taxon>
        <taxon>ecological metagenomes</taxon>
    </lineage>
</organism>
<name>X1DY04_9ZZZZ</name>
<dbReference type="AlphaFoldDB" id="X1DY04"/>
<evidence type="ECO:0000313" key="1">
    <source>
        <dbReference type="EMBL" id="GAH01273.1"/>
    </source>
</evidence>
<dbReference type="EMBL" id="BART01020197">
    <property type="protein sequence ID" value="GAH01273.1"/>
    <property type="molecule type" value="Genomic_DNA"/>
</dbReference>
<accession>X1DY04</accession>
<comment type="caution">
    <text evidence="1">The sequence shown here is derived from an EMBL/GenBank/DDBJ whole genome shotgun (WGS) entry which is preliminary data.</text>
</comment>
<protein>
    <submittedName>
        <fullName evidence="1">Uncharacterized protein</fullName>
    </submittedName>
</protein>
<sequence>FDLDKPPKYDNRQYHALSMIYMNRKVETLLKSTEKKSCRYFANSKCAYY</sequence>
<feature type="non-terminal residue" evidence="1">
    <location>
        <position position="1"/>
    </location>
</feature>